<keyword evidence="1" id="KW-0812">Transmembrane</keyword>
<evidence type="ECO:0000313" key="3">
    <source>
        <dbReference type="Proteomes" id="UP000199546"/>
    </source>
</evidence>
<dbReference type="RefSeq" id="WP_093584127.1">
    <property type="nucleotide sequence ID" value="NZ_FPBA01000030.1"/>
</dbReference>
<dbReference type="Proteomes" id="UP000199546">
    <property type="component" value="Unassembled WGS sequence"/>
</dbReference>
<protein>
    <submittedName>
        <fullName evidence="2">Uncharacterized protein</fullName>
    </submittedName>
</protein>
<reference evidence="3" key="1">
    <citation type="submission" date="2016-10" db="EMBL/GenBank/DDBJ databases">
        <authorList>
            <person name="Varghese N."/>
            <person name="Submissions S."/>
        </authorList>
    </citation>
    <scope>NUCLEOTIDE SEQUENCE [LARGE SCALE GENOMIC DNA]</scope>
    <source>
        <strain evidence="3">DSM 46136</strain>
    </source>
</reference>
<dbReference type="AlphaFoldDB" id="A0A1I7D0U6"/>
<organism evidence="2 3">
    <name type="scientific">Geodermatophilus amargosae</name>
    <dbReference type="NCBI Taxonomy" id="1296565"/>
    <lineage>
        <taxon>Bacteria</taxon>
        <taxon>Bacillati</taxon>
        <taxon>Actinomycetota</taxon>
        <taxon>Actinomycetes</taxon>
        <taxon>Geodermatophilales</taxon>
        <taxon>Geodermatophilaceae</taxon>
        <taxon>Geodermatophilus</taxon>
    </lineage>
</organism>
<keyword evidence="3" id="KW-1185">Reference proteome</keyword>
<evidence type="ECO:0000313" key="2">
    <source>
        <dbReference type="EMBL" id="SFU05327.1"/>
    </source>
</evidence>
<accession>A0A1I7D0U6</accession>
<keyword evidence="1" id="KW-0472">Membrane</keyword>
<dbReference type="STRING" id="1296565.SAMN05660657_05137"/>
<dbReference type="EMBL" id="FPBA01000030">
    <property type="protein sequence ID" value="SFU05327.1"/>
    <property type="molecule type" value="Genomic_DNA"/>
</dbReference>
<dbReference type="Pfam" id="PF19690">
    <property type="entry name" value="DUF6191"/>
    <property type="match status" value="1"/>
</dbReference>
<name>A0A1I7D0U6_9ACTN</name>
<evidence type="ECO:0000256" key="1">
    <source>
        <dbReference type="SAM" id="Phobius"/>
    </source>
</evidence>
<gene>
    <name evidence="2" type="ORF">SAMN05660657_05137</name>
</gene>
<dbReference type="InterPro" id="IPR045684">
    <property type="entry name" value="DUF6191"/>
</dbReference>
<keyword evidence="1" id="KW-1133">Transmembrane helix</keyword>
<dbReference type="OrthoDB" id="3692692at2"/>
<proteinExistence type="predicted"/>
<feature type="transmembrane region" description="Helical" evidence="1">
    <location>
        <begin position="6"/>
        <end position="24"/>
    </location>
</feature>
<sequence length="102" mass="10977">MGPGTLVALTIPGLAVLLVGLALVERVASGLRRRSPLHRRRRYAVSAAGTEVLCAALEPGRMVDADERRVSEVFREDETDGAPPRSRVDLDAGVAHLVLPQR</sequence>